<dbReference type="AlphaFoldDB" id="Q74K35"/>
<dbReference type="PANTHER" id="PTHR47371">
    <property type="entry name" value="LIPOTEICHOIC ACID SYNTHASE"/>
    <property type="match status" value="1"/>
</dbReference>
<accession>Q74K35</accession>
<feature type="region of interest" description="Disordered" evidence="1">
    <location>
        <begin position="177"/>
        <end position="212"/>
    </location>
</feature>
<dbReference type="EMBL" id="AE017198">
    <property type="protein sequence ID" value="AAS08741.1"/>
    <property type="molecule type" value="Genomic_DNA"/>
</dbReference>
<dbReference type="SUPFAM" id="SSF53649">
    <property type="entry name" value="Alkaline phosphatase-like"/>
    <property type="match status" value="1"/>
</dbReference>
<protein>
    <submittedName>
        <fullName evidence="2">Uncharacterized protein</fullName>
    </submittedName>
</protein>
<dbReference type="InterPro" id="IPR017850">
    <property type="entry name" value="Alkaline_phosphatase_core_sf"/>
</dbReference>
<dbReference type="Gene3D" id="3.40.720.10">
    <property type="entry name" value="Alkaline Phosphatase, subunit A"/>
    <property type="match status" value="1"/>
</dbReference>
<sequence length="212" mass="24199">MIHMNGIKGTIDNKLSGEIDVLPTLLHLLGISNKNYIQFGQDLFSKQYRQVVVFRNGTIVTPKYIIIGGKGIKGTIYNHQTREKITKFNKKQKVEIAKLVEYGRTSLHYSDLLNNHNLLRFYTPAGFIPTNPNEFDYKINYQKMLQLRKELGNKSTSLYSQHKGTTTDLYTTDASEIDKDEINNIPENIQSATSEKNKNNQNSSPGKDNLDK</sequence>
<dbReference type="Gene3D" id="3.30.1120.170">
    <property type="match status" value="1"/>
</dbReference>
<gene>
    <name evidence="2" type="ordered locus">LJ_0920</name>
</gene>
<dbReference type="Proteomes" id="UP000000581">
    <property type="component" value="Chromosome"/>
</dbReference>
<organism evidence="2 3">
    <name type="scientific">Lactobacillus johnsonii (strain CNCM I-12250 / La1 / NCC 533)</name>
    <dbReference type="NCBI Taxonomy" id="257314"/>
    <lineage>
        <taxon>Bacteria</taxon>
        <taxon>Bacillati</taxon>
        <taxon>Bacillota</taxon>
        <taxon>Bacilli</taxon>
        <taxon>Lactobacillales</taxon>
        <taxon>Lactobacillaceae</taxon>
        <taxon>Lactobacillus</taxon>
    </lineage>
</organism>
<dbReference type="PANTHER" id="PTHR47371:SF3">
    <property type="entry name" value="PHOSPHOGLYCEROL TRANSFERASE I"/>
    <property type="match status" value="1"/>
</dbReference>
<name>Q74K35_LACJO</name>
<evidence type="ECO:0000313" key="2">
    <source>
        <dbReference type="EMBL" id="AAS08741.1"/>
    </source>
</evidence>
<feature type="compositionally biased region" description="Polar residues" evidence="1">
    <location>
        <begin position="185"/>
        <end position="206"/>
    </location>
</feature>
<dbReference type="HOGENOM" id="CLU_1298468_0_0_9"/>
<reference evidence="2 3" key="1">
    <citation type="journal article" date="2004" name="Proc. Natl. Acad. Sci. U.S.A.">
        <title>The genome sequence of the probiotic intestinal bacterium Lactobacillus johnsonii NCC 533.</title>
        <authorList>
            <person name="Pridmore R.D."/>
            <person name="Berger B."/>
            <person name="Desiere F."/>
            <person name="Vilanova D."/>
            <person name="Barretto C."/>
            <person name="Pittet A.-C."/>
            <person name="Zwahlen M.-C."/>
            <person name="Rouvet M."/>
            <person name="Altermann E."/>
            <person name="Barrangou R."/>
            <person name="Mollet B."/>
            <person name="Mercenier A."/>
            <person name="Klaenhammer T."/>
            <person name="Arigoni F."/>
            <person name="Schell M.A."/>
        </authorList>
    </citation>
    <scope>NUCLEOTIDE SEQUENCE [LARGE SCALE GENOMIC DNA]</scope>
    <source>
        <strain evidence="3">CNCM I-1225 / La1 / NCC 533</strain>
    </source>
</reference>
<evidence type="ECO:0000256" key="1">
    <source>
        <dbReference type="SAM" id="MobiDB-lite"/>
    </source>
</evidence>
<proteinExistence type="predicted"/>
<dbReference type="KEGG" id="ljo:LJ_0920"/>
<dbReference type="eggNOG" id="COG1368">
    <property type="taxonomic scope" value="Bacteria"/>
</dbReference>
<evidence type="ECO:0000313" key="3">
    <source>
        <dbReference type="Proteomes" id="UP000000581"/>
    </source>
</evidence>
<dbReference type="InterPro" id="IPR050448">
    <property type="entry name" value="OpgB/LTA_synthase_biosynth"/>
</dbReference>